<dbReference type="EMBL" id="AAYN02000002">
    <property type="protein sequence ID" value="EEH01696.1"/>
    <property type="molecule type" value="Genomic_DNA"/>
</dbReference>
<keyword evidence="1" id="KW-0472">Membrane</keyword>
<reference evidence="2" key="1">
    <citation type="submission" date="2007-03" db="EMBL/GenBank/DDBJ databases">
        <authorList>
            <person name="Methe B."/>
        </authorList>
    </citation>
    <scope>NUCLEOTIDE SEQUENCE</scope>
    <source>
        <strain evidence="2">ATCC 27618</strain>
    </source>
</reference>
<name>A0ABP2DUZ9_UREUR</name>
<keyword evidence="1" id="KW-1133">Transmembrane helix</keyword>
<evidence type="ECO:0000256" key="1">
    <source>
        <dbReference type="SAM" id="Phobius"/>
    </source>
</evidence>
<dbReference type="RefSeq" id="WP_004026091.1">
    <property type="nucleotide sequence ID" value="NZ_AAYN02000002.1"/>
</dbReference>
<protein>
    <recommendedName>
        <fullName evidence="4">Transmembrane protein</fullName>
    </recommendedName>
</protein>
<gene>
    <name evidence="2" type="ORF">UUR8_0472</name>
</gene>
<sequence>MKTINLKKEFIQYCSSLKTQDFVQQYFNDDQLKEKLLKNRLVGLISVIVGFVIGVAIIICGAFVNKGNGANLNSGAIVCIIIGIFIFLCLLIPYSIVANQNKKIMHDYIEHHFNEANVAQLIKKISTFFQEFRLLSGSFLNFKQSSQVINVNYCNVQYSLIYSFQPQPQVQLMKNNNSNKISSKEWDLKGNYDLKIYELQKWNAGFSKFYFENNVESIAFQIETKLGTIINDFEELLIKGGF</sequence>
<proteinExistence type="predicted"/>
<organism evidence="2 3">
    <name type="scientific">Ureaplasma urealyticum serovar 8 str. ATCC 27618</name>
    <dbReference type="NCBI Taxonomy" id="626095"/>
    <lineage>
        <taxon>Bacteria</taxon>
        <taxon>Bacillati</taxon>
        <taxon>Mycoplasmatota</taxon>
        <taxon>Mycoplasmoidales</taxon>
        <taxon>Mycoplasmoidaceae</taxon>
        <taxon>Ureaplasma</taxon>
    </lineage>
</organism>
<keyword evidence="3" id="KW-1185">Reference proteome</keyword>
<evidence type="ECO:0008006" key="4">
    <source>
        <dbReference type="Google" id="ProtNLM"/>
    </source>
</evidence>
<dbReference type="Proteomes" id="UP000003139">
    <property type="component" value="Unassembled WGS sequence"/>
</dbReference>
<reference evidence="2" key="2">
    <citation type="submission" date="2009-03" db="EMBL/GenBank/DDBJ databases">
        <title>Genome sequence of Ureaplasma urealyticum serovar 8 str. ATCC 27618.</title>
        <authorList>
            <person name="Methe B.A."/>
            <person name="Glass J."/>
            <person name="White K."/>
            <person name="Shrivastava S."/>
        </authorList>
    </citation>
    <scope>NUCLEOTIDE SEQUENCE [LARGE SCALE GENOMIC DNA]</scope>
    <source>
        <strain evidence="2">ATCC 27618</strain>
    </source>
</reference>
<comment type="caution">
    <text evidence="2">The sequence shown here is derived from an EMBL/GenBank/DDBJ whole genome shotgun (WGS) entry which is preliminary data.</text>
</comment>
<feature type="transmembrane region" description="Helical" evidence="1">
    <location>
        <begin position="41"/>
        <end position="64"/>
    </location>
</feature>
<evidence type="ECO:0000313" key="2">
    <source>
        <dbReference type="EMBL" id="EEH01696.1"/>
    </source>
</evidence>
<accession>A0ABP2DUZ9</accession>
<keyword evidence="1" id="KW-0812">Transmembrane</keyword>
<dbReference type="GeneID" id="93848937"/>
<evidence type="ECO:0000313" key="3">
    <source>
        <dbReference type="Proteomes" id="UP000003139"/>
    </source>
</evidence>
<feature type="transmembrane region" description="Helical" evidence="1">
    <location>
        <begin position="76"/>
        <end position="97"/>
    </location>
</feature>